<dbReference type="STRING" id="2769.S0F3V6"/>
<feature type="binding site" evidence="1">
    <location>
        <position position="166"/>
    </location>
    <ligand>
        <name>a divalent metal cation</name>
        <dbReference type="ChEBI" id="CHEBI:60240"/>
        <label>2</label>
    </ligand>
</feature>
<dbReference type="PhylomeDB" id="S0F3V6"/>
<dbReference type="Pfam" id="PF01026">
    <property type="entry name" value="TatD_DNase"/>
    <property type="match status" value="1"/>
</dbReference>
<accession>S0F3V6</accession>
<dbReference type="SUPFAM" id="SSF51556">
    <property type="entry name" value="Metallo-dependent hydrolases"/>
    <property type="match status" value="1"/>
</dbReference>
<dbReference type="PIRSF" id="PIRSF005902">
    <property type="entry name" value="DNase_TatD"/>
    <property type="match status" value="1"/>
</dbReference>
<dbReference type="GO" id="GO:0046872">
    <property type="term" value="F:metal ion binding"/>
    <property type="evidence" value="ECO:0007669"/>
    <property type="project" value="UniProtKB-KW"/>
</dbReference>
<dbReference type="Gramene" id="CDF77498">
    <property type="protein sequence ID" value="CDF77498"/>
    <property type="gene ID" value="CHC_T00001608001"/>
</dbReference>
<name>S0F3V6_CHOCR</name>
<protein>
    <submittedName>
        <fullName evidence="2">Uncharacterized protein</fullName>
    </submittedName>
</protein>
<dbReference type="InterPro" id="IPR001130">
    <property type="entry name" value="TatD-like"/>
</dbReference>
<evidence type="ECO:0000313" key="3">
    <source>
        <dbReference type="Proteomes" id="UP000012073"/>
    </source>
</evidence>
<evidence type="ECO:0000256" key="1">
    <source>
        <dbReference type="PIRSR" id="PIRSR005902-1"/>
    </source>
</evidence>
<dbReference type="InterPro" id="IPR032466">
    <property type="entry name" value="Metal_Hydrolase"/>
</dbReference>
<dbReference type="GeneID" id="17320252"/>
<dbReference type="OrthoDB" id="413993at2759"/>
<dbReference type="PANTHER" id="PTHR46124:SF2">
    <property type="entry name" value="D-AMINOACYL-TRNA DEACYLASE"/>
    <property type="match status" value="1"/>
</dbReference>
<sequence length="273" mass="29013">MIDTHAHLTSPAFISDLPIVLTRARTTGISSIICVSETLSDAHAVLNLTAAHPGFLHPALGLHPEHVTTLAPAQLSAALSGITSLLQTTPAVAIGEVGLDYTPRVLSLAASAADAKRLQADAFAHFLSMSQQLALPLSVHSRAAGHHALAHVVEAARRAPVAVCMHAFDGRAVHAERALRSVPEGLYFSVPPSVVRDDQLRKLVRRVPTERLLLESDAPALAPSRGERNEPANLVRAAEIIAEVKGVDVAAVRQTLAENTERLFTKVTPTFIT</sequence>
<dbReference type="Gene3D" id="3.20.20.140">
    <property type="entry name" value="Metal-dependent hydrolases"/>
    <property type="match status" value="1"/>
</dbReference>
<dbReference type="Proteomes" id="UP000012073">
    <property type="component" value="Unassembled WGS sequence"/>
</dbReference>
<dbReference type="GO" id="GO:0016788">
    <property type="term" value="F:hydrolase activity, acting on ester bonds"/>
    <property type="evidence" value="ECO:0007669"/>
    <property type="project" value="InterPro"/>
</dbReference>
<dbReference type="PANTHER" id="PTHR46124">
    <property type="entry name" value="D-AMINOACYL-TRNA DEACYLASE"/>
    <property type="match status" value="1"/>
</dbReference>
<organism evidence="2 3">
    <name type="scientific">Chondrus crispus</name>
    <name type="common">Carrageen Irish moss</name>
    <name type="synonym">Polymorpha crispa</name>
    <dbReference type="NCBI Taxonomy" id="2769"/>
    <lineage>
        <taxon>Eukaryota</taxon>
        <taxon>Rhodophyta</taxon>
        <taxon>Florideophyceae</taxon>
        <taxon>Rhodymeniophycidae</taxon>
        <taxon>Gigartinales</taxon>
        <taxon>Gigartinaceae</taxon>
        <taxon>Chondrus</taxon>
    </lineage>
</organism>
<feature type="binding site" evidence="1">
    <location>
        <position position="217"/>
    </location>
    <ligand>
        <name>a divalent metal cation</name>
        <dbReference type="ChEBI" id="CHEBI:60240"/>
        <label>1</label>
    </ligand>
</feature>
<feature type="binding site" evidence="1">
    <location>
        <position position="7"/>
    </location>
    <ligand>
        <name>a divalent metal cation</name>
        <dbReference type="ChEBI" id="CHEBI:60240"/>
        <label>1</label>
    </ligand>
</feature>
<proteinExistence type="predicted"/>
<dbReference type="CDD" id="cd01310">
    <property type="entry name" value="TatD_DNAse"/>
    <property type="match status" value="1"/>
</dbReference>
<gene>
    <name evidence="2" type="ORF">CHC_T00001608001</name>
</gene>
<dbReference type="EMBL" id="HG001573">
    <property type="protein sequence ID" value="CDF77498.1"/>
    <property type="molecule type" value="Genomic_DNA"/>
</dbReference>
<feature type="binding site" evidence="1">
    <location>
        <position position="140"/>
    </location>
    <ligand>
        <name>a divalent metal cation</name>
        <dbReference type="ChEBI" id="CHEBI:60240"/>
        <label>2</label>
    </ligand>
</feature>
<dbReference type="RefSeq" id="XP_005712537.1">
    <property type="nucleotide sequence ID" value="XM_005712480.1"/>
</dbReference>
<feature type="binding site" evidence="1">
    <location>
        <position position="96"/>
    </location>
    <ligand>
        <name>a divalent metal cation</name>
        <dbReference type="ChEBI" id="CHEBI:60240"/>
        <label>1</label>
    </ligand>
</feature>
<keyword evidence="1" id="KW-0479">Metal-binding</keyword>
<evidence type="ECO:0000313" key="2">
    <source>
        <dbReference type="EMBL" id="CDF77498.1"/>
    </source>
</evidence>
<dbReference type="AlphaFoldDB" id="S0F3V6"/>
<dbReference type="KEGG" id="ccp:CHC_T00001608001"/>
<feature type="binding site" evidence="1">
    <location>
        <position position="5"/>
    </location>
    <ligand>
        <name>a divalent metal cation</name>
        <dbReference type="ChEBI" id="CHEBI:60240"/>
        <label>1</label>
    </ligand>
</feature>
<reference evidence="3" key="1">
    <citation type="journal article" date="2013" name="Proc. Natl. Acad. Sci. U.S.A.">
        <title>Genome structure and metabolic features in the red seaweed Chondrus crispus shed light on evolution of the Archaeplastida.</title>
        <authorList>
            <person name="Collen J."/>
            <person name="Porcel B."/>
            <person name="Carre W."/>
            <person name="Ball S.G."/>
            <person name="Chaparro C."/>
            <person name="Tonon T."/>
            <person name="Barbeyron T."/>
            <person name="Michel G."/>
            <person name="Noel B."/>
            <person name="Valentin K."/>
            <person name="Elias M."/>
            <person name="Artiguenave F."/>
            <person name="Arun A."/>
            <person name="Aury J.M."/>
            <person name="Barbosa-Neto J.F."/>
            <person name="Bothwell J.H."/>
            <person name="Bouget F.Y."/>
            <person name="Brillet L."/>
            <person name="Cabello-Hurtado F."/>
            <person name="Capella-Gutierrez S."/>
            <person name="Charrier B."/>
            <person name="Cladiere L."/>
            <person name="Cock J.M."/>
            <person name="Coelho S.M."/>
            <person name="Colleoni C."/>
            <person name="Czjzek M."/>
            <person name="Da Silva C."/>
            <person name="Delage L."/>
            <person name="Denoeud F."/>
            <person name="Deschamps P."/>
            <person name="Dittami S.M."/>
            <person name="Gabaldon T."/>
            <person name="Gachon C.M."/>
            <person name="Groisillier A."/>
            <person name="Herve C."/>
            <person name="Jabbari K."/>
            <person name="Katinka M."/>
            <person name="Kloareg B."/>
            <person name="Kowalczyk N."/>
            <person name="Labadie K."/>
            <person name="Leblanc C."/>
            <person name="Lopez P.J."/>
            <person name="McLachlan D.H."/>
            <person name="Meslet-Cladiere L."/>
            <person name="Moustafa A."/>
            <person name="Nehr Z."/>
            <person name="Nyvall Collen P."/>
            <person name="Panaud O."/>
            <person name="Partensky F."/>
            <person name="Poulain J."/>
            <person name="Rensing S.A."/>
            <person name="Rousvoal S."/>
            <person name="Samson G."/>
            <person name="Symeonidi A."/>
            <person name="Weissenbach J."/>
            <person name="Zambounis A."/>
            <person name="Wincker P."/>
            <person name="Boyen C."/>
        </authorList>
    </citation>
    <scope>NUCLEOTIDE SEQUENCE [LARGE SCALE GENOMIC DNA]</scope>
    <source>
        <strain evidence="3">cv. Stackhouse</strain>
    </source>
</reference>
<dbReference type="OMA" id="HTHLDMQ"/>
<keyword evidence="3" id="KW-1185">Reference proteome</keyword>